<evidence type="ECO:0000259" key="5">
    <source>
        <dbReference type="Pfam" id="PF00149"/>
    </source>
</evidence>
<dbReference type="InterPro" id="IPR050884">
    <property type="entry name" value="CNP_phosphodiesterase-III"/>
</dbReference>
<dbReference type="SUPFAM" id="SSF56300">
    <property type="entry name" value="Metallo-dependent phosphatases"/>
    <property type="match status" value="1"/>
</dbReference>
<dbReference type="PANTHER" id="PTHR42988:SF2">
    <property type="entry name" value="CYCLIC NUCLEOTIDE PHOSPHODIESTERASE CBUA0032-RELATED"/>
    <property type="match status" value="1"/>
</dbReference>
<accession>A0A4S3ZWC4</accession>
<feature type="domain" description="Calcineurin-like phosphoesterase" evidence="5">
    <location>
        <begin position="2"/>
        <end position="189"/>
    </location>
</feature>
<dbReference type="Gene3D" id="3.60.21.10">
    <property type="match status" value="1"/>
</dbReference>
<keyword evidence="3" id="KW-0408">Iron</keyword>
<evidence type="ECO:0000256" key="3">
    <source>
        <dbReference type="ARBA" id="ARBA00023004"/>
    </source>
</evidence>
<evidence type="ECO:0000256" key="1">
    <source>
        <dbReference type="ARBA" id="ARBA00022723"/>
    </source>
</evidence>
<evidence type="ECO:0000256" key="2">
    <source>
        <dbReference type="ARBA" id="ARBA00022801"/>
    </source>
</evidence>
<dbReference type="EMBL" id="SSOA01000004">
    <property type="protein sequence ID" value="THF50034.1"/>
    <property type="molecule type" value="Genomic_DNA"/>
</dbReference>
<dbReference type="AlphaFoldDB" id="A0A4S3ZWC4"/>
<dbReference type="GO" id="GO:0016787">
    <property type="term" value="F:hydrolase activity"/>
    <property type="evidence" value="ECO:0007669"/>
    <property type="project" value="UniProtKB-KW"/>
</dbReference>
<comment type="similarity">
    <text evidence="4">Belongs to the cyclic nucleotide phosphodiesterase class-III family.</text>
</comment>
<dbReference type="InterPro" id="IPR004843">
    <property type="entry name" value="Calcineurin-like_PHP"/>
</dbReference>
<evidence type="ECO:0000256" key="4">
    <source>
        <dbReference type="ARBA" id="ARBA00025742"/>
    </source>
</evidence>
<keyword evidence="1" id="KW-0479">Metal-binding</keyword>
<dbReference type="Proteomes" id="UP000310754">
    <property type="component" value="Unassembled WGS sequence"/>
</dbReference>
<sequence length="245" mass="27029">MLLAQISDIHASDKNDNLHRLRAVVEWLLSIRPDAIIVTGDLIDDDWIDGYSEIEALLAQHQCPLSIIPGNSDSPHIMRQVLGQLDCWHHPSALHTIRTLGSIRVVGVDTRVDGKTYGDIICHLDWLGETLDIVKSSDETTILFTHHHLFPTGIDPIDKIMCLGAVQFEQFISARLNKPIAICSGHVHRAMFSTIANVPSYICGSVCAANPLLLDDVRTPPVTDPPAIMLHDFRSGRLVSSNVSI</sequence>
<organism evidence="6 7">
    <name type="scientific">Allorhizobium terrae</name>
    <dbReference type="NCBI Taxonomy" id="1848972"/>
    <lineage>
        <taxon>Bacteria</taxon>
        <taxon>Pseudomonadati</taxon>
        <taxon>Pseudomonadota</taxon>
        <taxon>Alphaproteobacteria</taxon>
        <taxon>Hyphomicrobiales</taxon>
        <taxon>Rhizobiaceae</taxon>
        <taxon>Rhizobium/Agrobacterium group</taxon>
        <taxon>Allorhizobium</taxon>
    </lineage>
</organism>
<dbReference type="PANTHER" id="PTHR42988">
    <property type="entry name" value="PHOSPHOHYDROLASE"/>
    <property type="match status" value="1"/>
</dbReference>
<reference evidence="6 7" key="1">
    <citation type="submission" date="2019-04" db="EMBL/GenBank/DDBJ databases">
        <title>Rhizobium terrae sp. nov., isolated from a paddy soil.</title>
        <authorList>
            <person name="Lin S.-Y."/>
            <person name="Hameed A."/>
            <person name="Huang H.-I."/>
            <person name="Young C.-C."/>
        </authorList>
    </citation>
    <scope>NUCLEOTIDE SEQUENCE [LARGE SCALE GENOMIC DNA]</scope>
    <source>
        <strain evidence="6 7">CC-HIH110</strain>
    </source>
</reference>
<dbReference type="GO" id="GO:0046872">
    <property type="term" value="F:metal ion binding"/>
    <property type="evidence" value="ECO:0007669"/>
    <property type="project" value="UniProtKB-KW"/>
</dbReference>
<name>A0A4S3ZWC4_9HYPH</name>
<dbReference type="RefSeq" id="WP_190235823.1">
    <property type="nucleotide sequence ID" value="NZ_SSOA01000004.1"/>
</dbReference>
<comment type="caution">
    <text evidence="6">The sequence shown here is derived from an EMBL/GenBank/DDBJ whole genome shotgun (WGS) entry which is preliminary data.</text>
</comment>
<dbReference type="InterPro" id="IPR029052">
    <property type="entry name" value="Metallo-depent_PP-like"/>
</dbReference>
<protein>
    <submittedName>
        <fullName evidence="6">Metallophosphoesterase</fullName>
    </submittedName>
</protein>
<evidence type="ECO:0000313" key="7">
    <source>
        <dbReference type="Proteomes" id="UP000310754"/>
    </source>
</evidence>
<evidence type="ECO:0000313" key="6">
    <source>
        <dbReference type="EMBL" id="THF50034.1"/>
    </source>
</evidence>
<keyword evidence="2" id="KW-0378">Hydrolase</keyword>
<dbReference type="Pfam" id="PF00149">
    <property type="entry name" value="Metallophos"/>
    <property type="match status" value="1"/>
</dbReference>
<keyword evidence="7" id="KW-1185">Reference proteome</keyword>
<gene>
    <name evidence="6" type="ORF">E6C51_09735</name>
</gene>
<proteinExistence type="inferred from homology"/>